<proteinExistence type="predicted"/>
<reference evidence="3 5" key="2">
    <citation type="submission" date="2019-03" db="EMBL/GenBank/DDBJ databases">
        <title>Genomic Encyclopedia of Type Strains, Phase IV (KMG-IV): sequencing the most valuable type-strain genomes for metagenomic binning, comparative biology and taxonomic classification.</title>
        <authorList>
            <person name="Goeker M."/>
        </authorList>
    </citation>
    <scope>NUCLEOTIDE SEQUENCE [LARGE SCALE GENOMIC DNA]</scope>
    <source>
        <strain evidence="3 5">DSM 20580</strain>
    </source>
</reference>
<organism evidence="2 4">
    <name type="scientific">Kurthia zopfii</name>
    <dbReference type="NCBI Taxonomy" id="1650"/>
    <lineage>
        <taxon>Bacteria</taxon>
        <taxon>Bacillati</taxon>
        <taxon>Bacillota</taxon>
        <taxon>Bacilli</taxon>
        <taxon>Bacillales</taxon>
        <taxon>Caryophanaceae</taxon>
        <taxon>Kurthia</taxon>
    </lineage>
</organism>
<accession>A0A8B4Q926</accession>
<feature type="domain" description="Rho termination factor-like N-terminal" evidence="1">
    <location>
        <begin position="46"/>
        <end position="86"/>
    </location>
</feature>
<dbReference type="AlphaFoldDB" id="A0A8B4Q926"/>
<dbReference type="EMBL" id="SNZG01000030">
    <property type="protein sequence ID" value="TDR35535.1"/>
    <property type="molecule type" value="Genomic_DNA"/>
</dbReference>
<dbReference type="OrthoDB" id="2187222at2"/>
<evidence type="ECO:0000313" key="2">
    <source>
        <dbReference type="EMBL" id="STX09203.1"/>
    </source>
</evidence>
<dbReference type="RefSeq" id="WP_109348743.1">
    <property type="nucleotide sequence ID" value="NZ_BJUE01000007.1"/>
</dbReference>
<dbReference type="Proteomes" id="UP000294641">
    <property type="component" value="Unassembled WGS sequence"/>
</dbReference>
<sequence length="86" mass="9928">MLKKYRVTSTGIEYWDTEEKRIVVMQEEIEVADQHEQEHVDTSGINLEEMTVKELKEFAESQGIDIPKSMTKKELVIAQITGESID</sequence>
<dbReference type="Pfam" id="PF07498">
    <property type="entry name" value="Rho_N"/>
    <property type="match status" value="1"/>
</dbReference>
<dbReference type="Gene3D" id="1.10.720.10">
    <property type="match status" value="1"/>
</dbReference>
<evidence type="ECO:0000313" key="5">
    <source>
        <dbReference type="Proteomes" id="UP000294641"/>
    </source>
</evidence>
<comment type="caution">
    <text evidence="2">The sequence shown here is derived from an EMBL/GenBank/DDBJ whole genome shotgun (WGS) entry which is preliminary data.</text>
</comment>
<keyword evidence="5" id="KW-1185">Reference proteome</keyword>
<dbReference type="GO" id="GO:0006353">
    <property type="term" value="P:DNA-templated transcription termination"/>
    <property type="evidence" value="ECO:0007669"/>
    <property type="project" value="InterPro"/>
</dbReference>
<protein>
    <submittedName>
        <fullName evidence="2">Rho termination factor, N-terminal domain</fullName>
    </submittedName>
    <submittedName>
        <fullName evidence="3">Rho termination factor-like protein</fullName>
    </submittedName>
</protein>
<gene>
    <name evidence="3" type="ORF">DFR61_13030</name>
    <name evidence="2" type="ORF">NCTC10597_00873</name>
</gene>
<evidence type="ECO:0000259" key="1">
    <source>
        <dbReference type="SMART" id="SM00959"/>
    </source>
</evidence>
<dbReference type="EMBL" id="UGNP01000001">
    <property type="protein sequence ID" value="STX09203.1"/>
    <property type="molecule type" value="Genomic_DNA"/>
</dbReference>
<dbReference type="Proteomes" id="UP000254330">
    <property type="component" value="Unassembled WGS sequence"/>
</dbReference>
<name>A0A8B4Q926_9BACL</name>
<reference evidence="2 4" key="1">
    <citation type="submission" date="2018-06" db="EMBL/GenBank/DDBJ databases">
        <authorList>
            <consortium name="Pathogen Informatics"/>
            <person name="Doyle S."/>
        </authorList>
    </citation>
    <scope>NUCLEOTIDE SEQUENCE [LARGE SCALE GENOMIC DNA]</scope>
    <source>
        <strain evidence="2 4">NCTC10597</strain>
    </source>
</reference>
<evidence type="ECO:0000313" key="3">
    <source>
        <dbReference type="EMBL" id="TDR35535.1"/>
    </source>
</evidence>
<dbReference type="SMART" id="SM00959">
    <property type="entry name" value="Rho_N"/>
    <property type="match status" value="1"/>
</dbReference>
<dbReference type="InterPro" id="IPR011112">
    <property type="entry name" value="Rho-like_N"/>
</dbReference>
<evidence type="ECO:0000313" key="4">
    <source>
        <dbReference type="Proteomes" id="UP000254330"/>
    </source>
</evidence>